<dbReference type="InterPro" id="IPR054765">
    <property type="entry name" value="SLBB_dom"/>
</dbReference>
<gene>
    <name evidence="17" type="ORF">KB874_05775</name>
</gene>
<keyword evidence="10" id="KW-0626">Porin</keyword>
<evidence type="ECO:0000256" key="12">
    <source>
        <dbReference type="ARBA" id="ARBA00023139"/>
    </source>
</evidence>
<evidence type="ECO:0000313" key="18">
    <source>
        <dbReference type="Proteomes" id="UP000681356"/>
    </source>
</evidence>
<organism evidence="17 18">
    <name type="scientific">Thetidibacter halocola</name>
    <dbReference type="NCBI Taxonomy" id="2827239"/>
    <lineage>
        <taxon>Bacteria</taxon>
        <taxon>Pseudomonadati</taxon>
        <taxon>Pseudomonadota</taxon>
        <taxon>Alphaproteobacteria</taxon>
        <taxon>Rhodobacterales</taxon>
        <taxon>Roseobacteraceae</taxon>
        <taxon>Thetidibacter</taxon>
    </lineage>
</organism>
<dbReference type="GO" id="GO:0006811">
    <property type="term" value="P:monoatomic ion transport"/>
    <property type="evidence" value="ECO:0007669"/>
    <property type="project" value="UniProtKB-KW"/>
</dbReference>
<keyword evidence="7" id="KW-0732">Signal</keyword>
<dbReference type="AlphaFoldDB" id="A0A8J7WE08"/>
<evidence type="ECO:0000259" key="15">
    <source>
        <dbReference type="Pfam" id="PF02563"/>
    </source>
</evidence>
<evidence type="ECO:0000256" key="4">
    <source>
        <dbReference type="ARBA" id="ARBA00022452"/>
    </source>
</evidence>
<feature type="domain" description="Polysaccharide export protein N-terminal" evidence="15">
    <location>
        <begin position="123"/>
        <end position="202"/>
    </location>
</feature>
<feature type="domain" description="SLBB" evidence="16">
    <location>
        <begin position="216"/>
        <end position="284"/>
    </location>
</feature>
<keyword evidence="11" id="KW-0472">Membrane</keyword>
<dbReference type="EMBL" id="JAGTUU010000002">
    <property type="protein sequence ID" value="MBS0123638.1"/>
    <property type="molecule type" value="Genomic_DNA"/>
</dbReference>
<dbReference type="InterPro" id="IPR003715">
    <property type="entry name" value="Poly_export_N"/>
</dbReference>
<dbReference type="Pfam" id="PF22461">
    <property type="entry name" value="SLBB_2"/>
    <property type="match status" value="1"/>
</dbReference>
<evidence type="ECO:0000256" key="3">
    <source>
        <dbReference type="ARBA" id="ARBA00022448"/>
    </source>
</evidence>
<dbReference type="InterPro" id="IPR049712">
    <property type="entry name" value="Poly_export"/>
</dbReference>
<keyword evidence="12" id="KW-0564">Palmitate</keyword>
<proteinExistence type="inferred from homology"/>
<evidence type="ECO:0000259" key="16">
    <source>
        <dbReference type="Pfam" id="PF22461"/>
    </source>
</evidence>
<dbReference type="Proteomes" id="UP000681356">
    <property type="component" value="Unassembled WGS sequence"/>
</dbReference>
<protein>
    <submittedName>
        <fullName evidence="17">Polysaccharide export protein</fullName>
    </submittedName>
</protein>
<evidence type="ECO:0000256" key="11">
    <source>
        <dbReference type="ARBA" id="ARBA00023136"/>
    </source>
</evidence>
<dbReference type="GO" id="GO:0046930">
    <property type="term" value="C:pore complex"/>
    <property type="evidence" value="ECO:0007669"/>
    <property type="project" value="UniProtKB-KW"/>
</dbReference>
<keyword evidence="8" id="KW-0625">Polysaccharide transport</keyword>
<dbReference type="GO" id="GO:0009279">
    <property type="term" value="C:cell outer membrane"/>
    <property type="evidence" value="ECO:0007669"/>
    <property type="project" value="UniProtKB-SubCell"/>
</dbReference>
<keyword evidence="4" id="KW-1134">Transmembrane beta strand</keyword>
<evidence type="ECO:0000256" key="1">
    <source>
        <dbReference type="ARBA" id="ARBA00004571"/>
    </source>
</evidence>
<sequence>MVAVCLPRSGSFLFPDGARLFIRGEIADKVHKTGAVSRGAKVTSIYRRTAILLIALSVSACSLPRGAALQSEILKEPDQQNPTFQVVEVTRASLPGIARWAATGQQAHFHWPNTSDGANANFIRTGDRLDVTIWDSQENSLITAPDERFTKIENIEVEADGSVFLPYVNRVRVRDLTVSRARERIEEQLTSIVPSAQVQLSLREGRDNAVDMVSGVAKPGAYPFPNRNYKILSALADAGGIPSDLRNPRIRLLRGSATYTISADALYESGAMNALLQPRDQVIVEEDDRKFIALGASGKEDLIYFPTDELSALEALALMNGLSDSRADPKGVLVLREYSGKQLRQDGSGPSMPQVVFALDLTSADGLFAARNFRIMPDDTVLATESAVNSARTIFGLIGSVVGLSNQVGNL</sequence>
<keyword evidence="6" id="KW-0812">Transmembrane</keyword>
<evidence type="ECO:0000256" key="9">
    <source>
        <dbReference type="ARBA" id="ARBA00023065"/>
    </source>
</evidence>
<accession>A0A8J7WE08</accession>
<comment type="similarity">
    <text evidence="2">Belongs to the BexD/CtrA/VexA family.</text>
</comment>
<dbReference type="Pfam" id="PF02563">
    <property type="entry name" value="Poly_export"/>
    <property type="match status" value="1"/>
</dbReference>
<dbReference type="GO" id="GO:0015159">
    <property type="term" value="F:polysaccharide transmembrane transporter activity"/>
    <property type="evidence" value="ECO:0007669"/>
    <property type="project" value="InterPro"/>
</dbReference>
<keyword evidence="3" id="KW-0813">Transport</keyword>
<evidence type="ECO:0000256" key="6">
    <source>
        <dbReference type="ARBA" id="ARBA00022692"/>
    </source>
</evidence>
<keyword evidence="14" id="KW-0449">Lipoprotein</keyword>
<dbReference type="PANTHER" id="PTHR33619">
    <property type="entry name" value="POLYSACCHARIDE EXPORT PROTEIN GFCE-RELATED"/>
    <property type="match status" value="1"/>
</dbReference>
<comment type="caution">
    <text evidence="17">The sequence shown here is derived from an EMBL/GenBank/DDBJ whole genome shotgun (WGS) entry which is preliminary data.</text>
</comment>
<keyword evidence="13" id="KW-0998">Cell outer membrane</keyword>
<dbReference type="PANTHER" id="PTHR33619:SF3">
    <property type="entry name" value="POLYSACCHARIDE EXPORT PROTEIN GFCE-RELATED"/>
    <property type="match status" value="1"/>
</dbReference>
<keyword evidence="9" id="KW-0406">Ion transport</keyword>
<evidence type="ECO:0000256" key="5">
    <source>
        <dbReference type="ARBA" id="ARBA00022597"/>
    </source>
</evidence>
<reference evidence="17" key="1">
    <citation type="submission" date="2021-04" db="EMBL/GenBank/DDBJ databases">
        <authorList>
            <person name="Yoon J."/>
        </authorList>
    </citation>
    <scope>NUCLEOTIDE SEQUENCE</scope>
    <source>
        <strain evidence="17">KMU-90</strain>
    </source>
</reference>
<dbReference type="Gene3D" id="3.10.560.10">
    <property type="entry name" value="Outer membrane lipoprotein wza domain like"/>
    <property type="match status" value="2"/>
</dbReference>
<keyword evidence="5" id="KW-0762">Sugar transport</keyword>
<evidence type="ECO:0000256" key="10">
    <source>
        <dbReference type="ARBA" id="ARBA00023114"/>
    </source>
</evidence>
<dbReference type="GO" id="GO:0015288">
    <property type="term" value="F:porin activity"/>
    <property type="evidence" value="ECO:0007669"/>
    <property type="project" value="UniProtKB-KW"/>
</dbReference>
<name>A0A8J7WE08_9RHOB</name>
<evidence type="ECO:0000256" key="13">
    <source>
        <dbReference type="ARBA" id="ARBA00023237"/>
    </source>
</evidence>
<evidence type="ECO:0000313" key="17">
    <source>
        <dbReference type="EMBL" id="MBS0123638.1"/>
    </source>
</evidence>
<comment type="subcellular location">
    <subcellularLocation>
        <location evidence="1">Cell outer membrane</location>
        <topology evidence="1">Multi-pass membrane protein</topology>
    </subcellularLocation>
</comment>
<dbReference type="Gene3D" id="3.30.1950.10">
    <property type="entry name" value="wza like domain"/>
    <property type="match status" value="1"/>
</dbReference>
<evidence type="ECO:0000256" key="14">
    <source>
        <dbReference type="ARBA" id="ARBA00023288"/>
    </source>
</evidence>
<evidence type="ECO:0000256" key="2">
    <source>
        <dbReference type="ARBA" id="ARBA00009450"/>
    </source>
</evidence>
<evidence type="ECO:0000256" key="7">
    <source>
        <dbReference type="ARBA" id="ARBA00022729"/>
    </source>
</evidence>
<evidence type="ECO:0000256" key="8">
    <source>
        <dbReference type="ARBA" id="ARBA00023047"/>
    </source>
</evidence>
<keyword evidence="18" id="KW-1185">Reference proteome</keyword>